<dbReference type="GO" id="GO:0070182">
    <property type="term" value="F:DNA polymerase binding"/>
    <property type="evidence" value="ECO:0007669"/>
    <property type="project" value="TreeGrafter"/>
</dbReference>
<reference evidence="2" key="1">
    <citation type="submission" date="2014-01" db="EMBL/GenBank/DDBJ databases">
        <authorList>
            <person name="Aslett M."/>
        </authorList>
    </citation>
    <scope>NUCLEOTIDE SEQUENCE</scope>
</reference>
<proteinExistence type="predicted"/>
<evidence type="ECO:0000313" key="2">
    <source>
        <dbReference type="EMBL" id="CDW61010.1"/>
    </source>
</evidence>
<dbReference type="OrthoDB" id="195089at2759"/>
<evidence type="ECO:0000313" key="3">
    <source>
        <dbReference type="Proteomes" id="UP000030665"/>
    </source>
</evidence>
<dbReference type="Pfam" id="PF14680">
    <property type="entry name" value="FANCI_HD2"/>
    <property type="match status" value="1"/>
</dbReference>
<dbReference type="GO" id="GO:0006281">
    <property type="term" value="P:DNA repair"/>
    <property type="evidence" value="ECO:0007669"/>
    <property type="project" value="InterPro"/>
</dbReference>
<gene>
    <name evidence="2" type="ORF">TTRE_0000942201</name>
</gene>
<evidence type="ECO:0000259" key="1">
    <source>
        <dbReference type="Pfam" id="PF14680"/>
    </source>
</evidence>
<dbReference type="EMBL" id="HG807698">
    <property type="protein sequence ID" value="CDW61010.1"/>
    <property type="molecule type" value="Genomic_DNA"/>
</dbReference>
<dbReference type="STRING" id="36087.A0A077ZQG4"/>
<dbReference type="InterPro" id="IPR026171">
    <property type="entry name" value="FANCI"/>
</dbReference>
<dbReference type="Proteomes" id="UP000030665">
    <property type="component" value="Unassembled WGS sequence"/>
</dbReference>
<accession>A0A077ZQG4</accession>
<dbReference type="PANTHER" id="PTHR21818:SF0">
    <property type="entry name" value="FANCONI ANEMIA GROUP I PROTEIN"/>
    <property type="match status" value="1"/>
</dbReference>
<sequence>MSDTEKNKLFEILMDCMVELNLEDIPNFALKLLSVFALEANAKYVGRLLEFFCSLTTRARYLVNGMPAIRSAQSSIILHLVHTARMEQNFGKTLLNAFKAQALVKSSVTECAKKKLNVKSSKWLRSVIECSDLRKTVDSLISYESDSWEYVIEGLCELGFTLLEVYPGRSVALRGSLQYELFSLGKYLITECFKGLAKAASDHPAIREPVLDLLFRQLEQYLPDKKSNRLSIFNLEACATTTKDGAHLLEPVGTLISAITSLVKERAADESDSYCQQAVDFVLLDKVKCGLGSLASHVADSQLEDFNLDKSVSYSHEETAGQKNTLLGYQFLSMVEALVEFFIFNFDDRKETADSMLKLYTLWSKMDELLRERLGCRAQKRKLLSAESQMGMSKLRTTYDGSARCCVSISAIVSLLSLMFSKSQLANEAAISLLQNEENFVGWLFALAQRRLTALDVELSRREVFEDICVLSRYCKTEFDF</sequence>
<dbReference type="InterPro" id="IPR029312">
    <property type="entry name" value="FANCI_HD2"/>
</dbReference>
<keyword evidence="3" id="KW-1185">Reference proteome</keyword>
<name>A0A077ZQG4_TRITR</name>
<dbReference type="AlphaFoldDB" id="A0A077ZQG4"/>
<organism evidence="2 3">
    <name type="scientific">Trichuris trichiura</name>
    <name type="common">Whipworm</name>
    <name type="synonym">Trichocephalus trichiurus</name>
    <dbReference type="NCBI Taxonomy" id="36087"/>
    <lineage>
        <taxon>Eukaryota</taxon>
        <taxon>Metazoa</taxon>
        <taxon>Ecdysozoa</taxon>
        <taxon>Nematoda</taxon>
        <taxon>Enoplea</taxon>
        <taxon>Dorylaimia</taxon>
        <taxon>Trichinellida</taxon>
        <taxon>Trichuridae</taxon>
        <taxon>Trichuris</taxon>
    </lineage>
</organism>
<feature type="domain" description="FANCI helical" evidence="1">
    <location>
        <begin position="193"/>
        <end position="370"/>
    </location>
</feature>
<reference evidence="2" key="2">
    <citation type="submission" date="2014-03" db="EMBL/GenBank/DDBJ databases">
        <title>The whipworm genome and dual-species transcriptomics of an intimate host-pathogen interaction.</title>
        <authorList>
            <person name="Foth B.J."/>
            <person name="Tsai I.J."/>
            <person name="Reid A.J."/>
            <person name="Bancroft A.J."/>
            <person name="Nichol S."/>
            <person name="Tracey A."/>
            <person name="Holroyd N."/>
            <person name="Cotton J.A."/>
            <person name="Stanley E.J."/>
            <person name="Zarowiecki M."/>
            <person name="Liu J.Z."/>
            <person name="Huckvale T."/>
            <person name="Cooper P.J."/>
            <person name="Grencis R.K."/>
            <person name="Berriman M."/>
        </authorList>
    </citation>
    <scope>NUCLEOTIDE SEQUENCE [LARGE SCALE GENOMIC DNA]</scope>
</reference>
<protein>
    <submittedName>
        <fullName evidence="2">FANCI HD2 domain containing protein</fullName>
    </submittedName>
</protein>
<dbReference type="PANTHER" id="PTHR21818">
    <property type="entry name" value="BC025462 PROTEIN"/>
    <property type="match status" value="1"/>
</dbReference>